<dbReference type="Proteomes" id="UP001217089">
    <property type="component" value="Unassembled WGS sequence"/>
</dbReference>
<protein>
    <submittedName>
        <fullName evidence="1">Uncharacterized protein</fullName>
    </submittedName>
</protein>
<accession>A0ABQ9EXC9</accession>
<dbReference type="InterPro" id="IPR027965">
    <property type="entry name" value="SPMIP10"/>
</dbReference>
<sequence>MAGQVHTVGPRGKPVMSQQFAERLFRHGRQRILQYKTTDSSIYLNLQIKSISIFSLVLINFKYTHSNLLAKEIITYIVPESSRLHPVIPRLYVPEWKTDMKNRELIIKKREQMKYNVEDRNRVESKYCMPHRSTLLRPEFHHETSKYQSELMVRRDQDILCLLISLIHANMLCYNNINNLNTGLSALGGLANM</sequence>
<keyword evidence="2" id="KW-1185">Reference proteome</keyword>
<organism evidence="1 2">
    <name type="scientific">Tegillarca granosa</name>
    <name type="common">Malaysian cockle</name>
    <name type="synonym">Anadara granosa</name>
    <dbReference type="NCBI Taxonomy" id="220873"/>
    <lineage>
        <taxon>Eukaryota</taxon>
        <taxon>Metazoa</taxon>
        <taxon>Spiralia</taxon>
        <taxon>Lophotrochozoa</taxon>
        <taxon>Mollusca</taxon>
        <taxon>Bivalvia</taxon>
        <taxon>Autobranchia</taxon>
        <taxon>Pteriomorphia</taxon>
        <taxon>Arcoida</taxon>
        <taxon>Arcoidea</taxon>
        <taxon>Arcidae</taxon>
        <taxon>Tegillarca</taxon>
    </lineage>
</organism>
<evidence type="ECO:0000313" key="2">
    <source>
        <dbReference type="Proteomes" id="UP001217089"/>
    </source>
</evidence>
<reference evidence="1 2" key="1">
    <citation type="submission" date="2022-12" db="EMBL/GenBank/DDBJ databases">
        <title>Chromosome-level genome of Tegillarca granosa.</title>
        <authorList>
            <person name="Kim J."/>
        </authorList>
    </citation>
    <scope>NUCLEOTIDE SEQUENCE [LARGE SCALE GENOMIC DNA]</scope>
    <source>
        <strain evidence="1">Teg-2019</strain>
        <tissue evidence="1">Adductor muscle</tissue>
    </source>
</reference>
<dbReference type="PANTHER" id="PTHR35247">
    <property type="entry name" value="TESTIS-EXPRESSED PROTEIN 43"/>
    <property type="match status" value="1"/>
</dbReference>
<dbReference type="PANTHER" id="PTHR35247:SF1">
    <property type="entry name" value="TESTIS-EXPRESSED PROTEIN 43"/>
    <property type="match status" value="1"/>
</dbReference>
<evidence type="ECO:0000313" key="1">
    <source>
        <dbReference type="EMBL" id="KAJ8308277.1"/>
    </source>
</evidence>
<proteinExistence type="predicted"/>
<dbReference type="EMBL" id="JARBDR010000657">
    <property type="protein sequence ID" value="KAJ8308277.1"/>
    <property type="molecule type" value="Genomic_DNA"/>
</dbReference>
<name>A0ABQ9EXC9_TEGGR</name>
<comment type="caution">
    <text evidence="1">The sequence shown here is derived from an EMBL/GenBank/DDBJ whole genome shotgun (WGS) entry which is preliminary data.</text>
</comment>
<gene>
    <name evidence="1" type="ORF">KUTeg_013151</name>
</gene>